<keyword evidence="2 5" id="KW-0812">Transmembrane</keyword>
<keyword evidence="3 5" id="KW-1133">Transmembrane helix</keyword>
<dbReference type="PANTHER" id="PTHR37422">
    <property type="entry name" value="TEICHURONIC ACID BIOSYNTHESIS PROTEIN TUAE"/>
    <property type="match status" value="1"/>
</dbReference>
<organism evidence="7 8">
    <name type="scientific">Psychrobacter saeujeotis</name>
    <dbReference type="NCBI Taxonomy" id="3143436"/>
    <lineage>
        <taxon>Bacteria</taxon>
        <taxon>Pseudomonadati</taxon>
        <taxon>Pseudomonadota</taxon>
        <taxon>Gammaproteobacteria</taxon>
        <taxon>Moraxellales</taxon>
        <taxon>Moraxellaceae</taxon>
        <taxon>Psychrobacter</taxon>
    </lineage>
</organism>
<keyword evidence="4 5" id="KW-0472">Membrane</keyword>
<dbReference type="Proteomes" id="UP001461960">
    <property type="component" value="Unassembled WGS sequence"/>
</dbReference>
<dbReference type="RefSeq" id="WP_299219168.1">
    <property type="nucleotide sequence ID" value="NZ_JBDGHN010000002.1"/>
</dbReference>
<dbReference type="EMBL" id="JBDGHN010000002">
    <property type="protein sequence ID" value="MEN2751561.1"/>
    <property type="molecule type" value="Genomic_DNA"/>
</dbReference>
<feature type="transmembrane region" description="Helical" evidence="5">
    <location>
        <begin position="93"/>
        <end position="110"/>
    </location>
</feature>
<feature type="transmembrane region" description="Helical" evidence="5">
    <location>
        <begin position="5"/>
        <end position="22"/>
    </location>
</feature>
<evidence type="ECO:0000256" key="5">
    <source>
        <dbReference type="SAM" id="Phobius"/>
    </source>
</evidence>
<protein>
    <submittedName>
        <fullName evidence="7">O-antigen ligase family protein</fullName>
    </submittedName>
</protein>
<comment type="subcellular location">
    <subcellularLocation>
        <location evidence="1">Membrane</location>
        <topology evidence="1">Multi-pass membrane protein</topology>
    </subcellularLocation>
</comment>
<feature type="transmembrane region" description="Helical" evidence="5">
    <location>
        <begin position="117"/>
        <end position="149"/>
    </location>
</feature>
<feature type="transmembrane region" description="Helical" evidence="5">
    <location>
        <begin position="28"/>
        <end position="49"/>
    </location>
</feature>
<keyword evidence="8" id="KW-1185">Reference proteome</keyword>
<proteinExistence type="predicted"/>
<accession>A0ABU9XA29</accession>
<sequence length="330" mass="36873">MNKSLIIISLLVVFVVIQNIIFQGSLLIVVQSIALVLFLFFTSQIALAEGKSFYHKEQYKTLSKILLVLLPFFLISLNSWSDFRQPGLFRNPNITSHLSVMILPFILLGLDQKRYKVFAVIIVVLITTITASRSSVLAFSLGLLTYIFVTIFPKSNFFTLFVLLASVLGISIYSVEIAEWVSGNFSSLVSSSDSRLLDTGYNGRDVLMQLALERFESQPIIGLGFDGVKFDSGSGHVLGTHNGLIETLIKFGIIGAFIFSLFCSSLIWMTSKHIPRFKAATIMSLATIFSLSTNSSTFFVLNYLFIYSLLLVYLGYRVQDSNENELSIEH</sequence>
<dbReference type="InterPro" id="IPR007016">
    <property type="entry name" value="O-antigen_ligase-rel_domated"/>
</dbReference>
<evidence type="ECO:0000313" key="8">
    <source>
        <dbReference type="Proteomes" id="UP001461960"/>
    </source>
</evidence>
<gene>
    <name evidence="7" type="ORF">AAIR29_07935</name>
</gene>
<reference evidence="7 8" key="1">
    <citation type="submission" date="2024-05" db="EMBL/GenBank/DDBJ databases">
        <authorList>
            <person name="Kim H.-Y."/>
            <person name="Kim E."/>
            <person name="Cai Y."/>
            <person name="Yang S.-M."/>
            <person name="Lee W."/>
        </authorList>
    </citation>
    <scope>NUCLEOTIDE SEQUENCE [LARGE SCALE GENOMIC DNA]</scope>
    <source>
        <strain evidence="7 8">FBL11</strain>
    </source>
</reference>
<evidence type="ECO:0000313" key="7">
    <source>
        <dbReference type="EMBL" id="MEN2751561.1"/>
    </source>
</evidence>
<keyword evidence="7" id="KW-0436">Ligase</keyword>
<evidence type="ECO:0000256" key="1">
    <source>
        <dbReference type="ARBA" id="ARBA00004141"/>
    </source>
</evidence>
<feature type="domain" description="O-antigen ligase-related" evidence="6">
    <location>
        <begin position="118"/>
        <end position="259"/>
    </location>
</feature>
<evidence type="ECO:0000259" key="6">
    <source>
        <dbReference type="Pfam" id="PF04932"/>
    </source>
</evidence>
<feature type="transmembrane region" description="Helical" evidence="5">
    <location>
        <begin position="61"/>
        <end position="81"/>
    </location>
</feature>
<dbReference type="GO" id="GO:0016874">
    <property type="term" value="F:ligase activity"/>
    <property type="evidence" value="ECO:0007669"/>
    <property type="project" value="UniProtKB-KW"/>
</dbReference>
<evidence type="ECO:0000256" key="3">
    <source>
        <dbReference type="ARBA" id="ARBA00022989"/>
    </source>
</evidence>
<dbReference type="Pfam" id="PF04932">
    <property type="entry name" value="Wzy_C"/>
    <property type="match status" value="1"/>
</dbReference>
<comment type="caution">
    <text evidence="7">The sequence shown here is derived from an EMBL/GenBank/DDBJ whole genome shotgun (WGS) entry which is preliminary data.</text>
</comment>
<dbReference type="PANTHER" id="PTHR37422:SF13">
    <property type="entry name" value="LIPOPOLYSACCHARIDE BIOSYNTHESIS PROTEIN PA4999-RELATED"/>
    <property type="match status" value="1"/>
</dbReference>
<evidence type="ECO:0000256" key="4">
    <source>
        <dbReference type="ARBA" id="ARBA00023136"/>
    </source>
</evidence>
<dbReference type="InterPro" id="IPR051533">
    <property type="entry name" value="WaaL-like"/>
</dbReference>
<name>A0ABU9XA29_9GAMM</name>
<feature type="transmembrane region" description="Helical" evidence="5">
    <location>
        <begin position="248"/>
        <end position="268"/>
    </location>
</feature>
<evidence type="ECO:0000256" key="2">
    <source>
        <dbReference type="ARBA" id="ARBA00022692"/>
    </source>
</evidence>